<accession>X1B5K8</accession>
<gene>
    <name evidence="1" type="ORF">S01H4_50291</name>
</gene>
<dbReference type="AlphaFoldDB" id="X1B5K8"/>
<sequence>LFNYTPSSLTMATKNWVRLSGSPQVQAADGDAGVFSSVDLSAYVDPLRNKGFLIKSVKMQIMPDTAVNGLIIDGGSSIKSFAMQMATGTQTVATGNLRPSDGKVMYHNFGSFINDTDGGPYQLQEYEWNVTDLWPGGYYVVVDTLTASIISSADFGADQRMTYTIAGYQVSISSNQLASFLVAQTQN</sequence>
<comment type="caution">
    <text evidence="1">The sequence shown here is derived from an EMBL/GenBank/DDBJ whole genome shotgun (WGS) entry which is preliminary data.</text>
</comment>
<evidence type="ECO:0000313" key="1">
    <source>
        <dbReference type="EMBL" id="GAG90989.1"/>
    </source>
</evidence>
<proteinExistence type="predicted"/>
<reference evidence="1" key="1">
    <citation type="journal article" date="2014" name="Front. Microbiol.">
        <title>High frequency of phylogenetically diverse reductive dehalogenase-homologous genes in deep subseafloor sedimentary metagenomes.</title>
        <authorList>
            <person name="Kawai M."/>
            <person name="Futagami T."/>
            <person name="Toyoda A."/>
            <person name="Takaki Y."/>
            <person name="Nishi S."/>
            <person name="Hori S."/>
            <person name="Arai W."/>
            <person name="Tsubouchi T."/>
            <person name="Morono Y."/>
            <person name="Uchiyama I."/>
            <person name="Ito T."/>
            <person name="Fujiyama A."/>
            <person name="Inagaki F."/>
            <person name="Takami H."/>
        </authorList>
    </citation>
    <scope>NUCLEOTIDE SEQUENCE</scope>
    <source>
        <strain evidence="1">Expedition CK06-06</strain>
    </source>
</reference>
<feature type="non-terminal residue" evidence="1">
    <location>
        <position position="1"/>
    </location>
</feature>
<organism evidence="1">
    <name type="scientific">marine sediment metagenome</name>
    <dbReference type="NCBI Taxonomy" id="412755"/>
    <lineage>
        <taxon>unclassified sequences</taxon>
        <taxon>metagenomes</taxon>
        <taxon>ecological metagenomes</taxon>
    </lineage>
</organism>
<dbReference type="EMBL" id="BART01028540">
    <property type="protein sequence ID" value="GAG90989.1"/>
    <property type="molecule type" value="Genomic_DNA"/>
</dbReference>
<protein>
    <submittedName>
        <fullName evidence="1">Uncharacterized protein</fullName>
    </submittedName>
</protein>
<name>X1B5K8_9ZZZZ</name>